<keyword evidence="2" id="KW-1185">Reference proteome</keyword>
<reference evidence="1 2" key="1">
    <citation type="journal article" date="2021" name="Sci. Rep.">
        <title>The genome of the diatom Chaetoceros tenuissimus carries an ancient integrated fragment of an extant virus.</title>
        <authorList>
            <person name="Hongo Y."/>
            <person name="Kimura K."/>
            <person name="Takaki Y."/>
            <person name="Yoshida Y."/>
            <person name="Baba S."/>
            <person name="Kobayashi G."/>
            <person name="Nagasaki K."/>
            <person name="Hano T."/>
            <person name="Tomaru Y."/>
        </authorList>
    </citation>
    <scope>NUCLEOTIDE SEQUENCE [LARGE SCALE GENOMIC DNA]</scope>
    <source>
        <strain evidence="1 2">NIES-3715</strain>
    </source>
</reference>
<dbReference type="EMBL" id="BLLK01000047">
    <property type="protein sequence ID" value="GFH53588.1"/>
    <property type="molecule type" value="Genomic_DNA"/>
</dbReference>
<sequence length="298" mass="33373">MVRLYIIRHADPDYDTNRAQGGSLTTNGMKEAAALAHYLKNEGITHAYTSPLGRAKLTAELGLREILQFNCNEHDASNNGNCTNNFDMNVGIEPWSRELSSWRQISHLQDFPTKQSQKKAPAIWDFPSPIIRNQLQELSQGDSSTPGWKESCSDYSNYAENYKDFCSHLDEFLSRHGIIKNDDDCNYYLSQDTANDPILRKSKIALFCHGGSGLTMIAHLLNIPLPLVHGGMWLAPSSVTTILFDEYTKPDKTEPIVVTPRMISMGSTNHLSVAGLSISNSSYEDDFERPSGIKHNFE</sequence>
<comment type="caution">
    <text evidence="1">The sequence shown here is derived from an EMBL/GenBank/DDBJ whole genome shotgun (WGS) entry which is preliminary data.</text>
</comment>
<gene>
    <name evidence="1" type="ORF">CTEN210_10064</name>
</gene>
<dbReference type="InterPro" id="IPR013078">
    <property type="entry name" value="His_Pase_superF_clade-1"/>
</dbReference>
<protein>
    <recommendedName>
        <fullName evidence="3">Phosphoglycerate mutase</fullName>
    </recommendedName>
</protein>
<evidence type="ECO:0000313" key="2">
    <source>
        <dbReference type="Proteomes" id="UP001054902"/>
    </source>
</evidence>
<proteinExistence type="predicted"/>
<name>A0AAD3CWR7_9STRA</name>
<evidence type="ECO:0000313" key="1">
    <source>
        <dbReference type="EMBL" id="GFH53588.1"/>
    </source>
</evidence>
<dbReference type="SUPFAM" id="SSF53254">
    <property type="entry name" value="Phosphoglycerate mutase-like"/>
    <property type="match status" value="1"/>
</dbReference>
<dbReference type="Gene3D" id="3.40.50.1240">
    <property type="entry name" value="Phosphoglycerate mutase-like"/>
    <property type="match status" value="1"/>
</dbReference>
<dbReference type="Pfam" id="PF00300">
    <property type="entry name" value="His_Phos_1"/>
    <property type="match status" value="1"/>
</dbReference>
<dbReference type="AlphaFoldDB" id="A0AAD3CWR7"/>
<evidence type="ECO:0008006" key="3">
    <source>
        <dbReference type="Google" id="ProtNLM"/>
    </source>
</evidence>
<dbReference type="Proteomes" id="UP001054902">
    <property type="component" value="Unassembled WGS sequence"/>
</dbReference>
<dbReference type="SMART" id="SM00855">
    <property type="entry name" value="PGAM"/>
    <property type="match status" value="1"/>
</dbReference>
<accession>A0AAD3CWR7</accession>
<organism evidence="1 2">
    <name type="scientific">Chaetoceros tenuissimus</name>
    <dbReference type="NCBI Taxonomy" id="426638"/>
    <lineage>
        <taxon>Eukaryota</taxon>
        <taxon>Sar</taxon>
        <taxon>Stramenopiles</taxon>
        <taxon>Ochrophyta</taxon>
        <taxon>Bacillariophyta</taxon>
        <taxon>Coscinodiscophyceae</taxon>
        <taxon>Chaetocerotophycidae</taxon>
        <taxon>Chaetocerotales</taxon>
        <taxon>Chaetocerotaceae</taxon>
        <taxon>Chaetoceros</taxon>
    </lineage>
</organism>
<dbReference type="InterPro" id="IPR029033">
    <property type="entry name" value="His_PPase_superfam"/>
</dbReference>
<dbReference type="CDD" id="cd07067">
    <property type="entry name" value="HP_PGM_like"/>
    <property type="match status" value="1"/>
</dbReference>